<keyword evidence="2" id="KW-1185">Reference proteome</keyword>
<dbReference type="SUPFAM" id="SSF53335">
    <property type="entry name" value="S-adenosyl-L-methionine-dependent methyltransferases"/>
    <property type="match status" value="1"/>
</dbReference>
<accession>A0A9W5X6S4</accession>
<dbReference type="InterPro" id="IPR029063">
    <property type="entry name" value="SAM-dependent_MTases_sf"/>
</dbReference>
<dbReference type="Proteomes" id="UP000621492">
    <property type="component" value="Unassembled WGS sequence"/>
</dbReference>
<reference evidence="1" key="2">
    <citation type="submission" date="2020-09" db="EMBL/GenBank/DDBJ databases">
        <authorList>
            <person name="Sun Q."/>
            <person name="Zhou Y."/>
        </authorList>
    </citation>
    <scope>NUCLEOTIDE SEQUENCE</scope>
    <source>
        <strain evidence="1">CGMCC 1.15454</strain>
    </source>
</reference>
<comment type="caution">
    <text evidence="1">The sequence shown here is derived from an EMBL/GenBank/DDBJ whole genome shotgun (WGS) entry which is preliminary data.</text>
</comment>
<evidence type="ECO:0000313" key="1">
    <source>
        <dbReference type="EMBL" id="GGB54324.1"/>
    </source>
</evidence>
<sequence>MVASTGVTSYLTKNAITATLRQVAMFSPGSMLAITFLLPLELAEPEERPEVEAAEKGARVSGTPFISFFRPPEILALARKAGSEQSGMYPRPILTNDILPDEPMVLDCRAERSFW</sequence>
<dbReference type="EMBL" id="BMJD01000036">
    <property type="protein sequence ID" value="GGB54324.1"/>
    <property type="molecule type" value="Genomic_DNA"/>
</dbReference>
<evidence type="ECO:0000313" key="2">
    <source>
        <dbReference type="Proteomes" id="UP000621492"/>
    </source>
</evidence>
<name>A0A9W5X6S4_9BACI</name>
<gene>
    <name evidence="1" type="ORF">GCM10011409_34930</name>
</gene>
<reference evidence="1" key="1">
    <citation type="journal article" date="2014" name="Int. J. Syst. Evol. Microbiol.">
        <title>Complete genome sequence of Corynebacterium casei LMG S-19264T (=DSM 44701T), isolated from a smear-ripened cheese.</title>
        <authorList>
            <consortium name="US DOE Joint Genome Institute (JGI-PGF)"/>
            <person name="Walter F."/>
            <person name="Albersmeier A."/>
            <person name="Kalinowski J."/>
            <person name="Ruckert C."/>
        </authorList>
    </citation>
    <scope>NUCLEOTIDE SEQUENCE</scope>
    <source>
        <strain evidence="1">CGMCC 1.15454</strain>
    </source>
</reference>
<proteinExistence type="predicted"/>
<dbReference type="AlphaFoldDB" id="A0A9W5X6S4"/>
<dbReference type="RefSeq" id="WP_286171237.1">
    <property type="nucleotide sequence ID" value="NZ_BMJD01000036.1"/>
</dbReference>
<protein>
    <submittedName>
        <fullName evidence="1">Uncharacterized protein</fullName>
    </submittedName>
</protein>
<organism evidence="1 2">
    <name type="scientific">Lentibacillus populi</name>
    <dbReference type="NCBI Taxonomy" id="1827502"/>
    <lineage>
        <taxon>Bacteria</taxon>
        <taxon>Bacillati</taxon>
        <taxon>Bacillota</taxon>
        <taxon>Bacilli</taxon>
        <taxon>Bacillales</taxon>
        <taxon>Bacillaceae</taxon>
        <taxon>Lentibacillus</taxon>
    </lineage>
</organism>